<proteinExistence type="predicted"/>
<dbReference type="InterPro" id="IPR038973">
    <property type="entry name" value="MutL/Mlh/Pms-like"/>
</dbReference>
<dbReference type="GO" id="GO:0140664">
    <property type="term" value="F:ATP-dependent DNA damage sensor activity"/>
    <property type="evidence" value="ECO:0007669"/>
    <property type="project" value="InterPro"/>
</dbReference>
<dbReference type="AlphaFoldDB" id="A0A955L7R1"/>
<evidence type="ECO:0000259" key="1">
    <source>
        <dbReference type="SMART" id="SM00853"/>
    </source>
</evidence>
<dbReference type="Pfam" id="PF08676">
    <property type="entry name" value="MutL_C"/>
    <property type="match status" value="1"/>
</dbReference>
<dbReference type="GO" id="GO:0016887">
    <property type="term" value="F:ATP hydrolysis activity"/>
    <property type="evidence" value="ECO:0007669"/>
    <property type="project" value="InterPro"/>
</dbReference>
<organism evidence="2 3">
    <name type="scientific">Candidatus Dojkabacteria bacterium</name>
    <dbReference type="NCBI Taxonomy" id="2099670"/>
    <lineage>
        <taxon>Bacteria</taxon>
        <taxon>Candidatus Dojkabacteria</taxon>
    </lineage>
</organism>
<evidence type="ECO:0000313" key="3">
    <source>
        <dbReference type="Proteomes" id="UP000754563"/>
    </source>
</evidence>
<dbReference type="Gene3D" id="3.30.1370.100">
    <property type="entry name" value="MutL, C-terminal domain, regulatory subdomain"/>
    <property type="match status" value="1"/>
</dbReference>
<protein>
    <recommendedName>
        <fullName evidence="1">MutL C-terminal dimerisation domain-containing protein</fullName>
    </recommendedName>
</protein>
<feature type="non-terminal residue" evidence="2">
    <location>
        <position position="1"/>
    </location>
</feature>
<dbReference type="PANTHER" id="PTHR10073">
    <property type="entry name" value="DNA MISMATCH REPAIR PROTEIN MLH, PMS, MUTL"/>
    <property type="match status" value="1"/>
</dbReference>
<dbReference type="GO" id="GO:0006298">
    <property type="term" value="P:mismatch repair"/>
    <property type="evidence" value="ECO:0007669"/>
    <property type="project" value="InterPro"/>
</dbReference>
<dbReference type="GO" id="GO:0032300">
    <property type="term" value="C:mismatch repair complex"/>
    <property type="evidence" value="ECO:0007669"/>
    <property type="project" value="InterPro"/>
</dbReference>
<accession>A0A955L7R1</accession>
<dbReference type="GO" id="GO:0005524">
    <property type="term" value="F:ATP binding"/>
    <property type="evidence" value="ECO:0007669"/>
    <property type="project" value="InterPro"/>
</dbReference>
<dbReference type="SMART" id="SM00853">
    <property type="entry name" value="MutL_C"/>
    <property type="match status" value="1"/>
</dbReference>
<name>A0A955L7R1_9BACT</name>
<dbReference type="InterPro" id="IPR042120">
    <property type="entry name" value="MutL_C_dimsub"/>
</dbReference>
<reference evidence="2" key="2">
    <citation type="journal article" date="2021" name="Microbiome">
        <title>Successional dynamics and alternative stable states in a saline activated sludge microbial community over 9 years.</title>
        <authorList>
            <person name="Wang Y."/>
            <person name="Ye J."/>
            <person name="Ju F."/>
            <person name="Liu L."/>
            <person name="Boyd J.A."/>
            <person name="Deng Y."/>
            <person name="Parks D.H."/>
            <person name="Jiang X."/>
            <person name="Yin X."/>
            <person name="Woodcroft B.J."/>
            <person name="Tyson G.W."/>
            <person name="Hugenholtz P."/>
            <person name="Polz M.F."/>
            <person name="Zhang T."/>
        </authorList>
    </citation>
    <scope>NUCLEOTIDE SEQUENCE</scope>
    <source>
        <strain evidence="2">HKST-UBA11</strain>
    </source>
</reference>
<dbReference type="EMBL" id="JAGQLH010000016">
    <property type="protein sequence ID" value="MCA9385372.1"/>
    <property type="molecule type" value="Genomic_DNA"/>
</dbReference>
<dbReference type="InterPro" id="IPR042121">
    <property type="entry name" value="MutL_C_regsub"/>
</dbReference>
<comment type="caution">
    <text evidence="2">The sequence shown here is derived from an EMBL/GenBank/DDBJ whole genome shotgun (WGS) entry which is preliminary data.</text>
</comment>
<dbReference type="SUPFAM" id="SSF118116">
    <property type="entry name" value="DNA mismatch repair protein MutL"/>
    <property type="match status" value="1"/>
</dbReference>
<dbReference type="InterPro" id="IPR037198">
    <property type="entry name" value="MutL_C_sf"/>
</dbReference>
<gene>
    <name evidence="2" type="ORF">KC717_01850</name>
</gene>
<feature type="domain" description="MutL C-terminal dimerisation" evidence="1">
    <location>
        <begin position="1"/>
        <end position="136"/>
    </location>
</feature>
<dbReference type="InterPro" id="IPR014790">
    <property type="entry name" value="MutL_C"/>
</dbReference>
<evidence type="ECO:0000313" key="2">
    <source>
        <dbReference type="EMBL" id="MCA9385372.1"/>
    </source>
</evidence>
<dbReference type="PANTHER" id="PTHR10073:SF12">
    <property type="entry name" value="DNA MISMATCH REPAIR PROTEIN MLH1"/>
    <property type="match status" value="1"/>
</dbReference>
<dbReference type="Proteomes" id="UP000754563">
    <property type="component" value="Unassembled WGS sequence"/>
</dbReference>
<dbReference type="Gene3D" id="3.30.1540.20">
    <property type="entry name" value="MutL, C-terminal domain, dimerisation subdomain"/>
    <property type="match status" value="1"/>
</dbReference>
<reference evidence="2" key="1">
    <citation type="submission" date="2020-04" db="EMBL/GenBank/DDBJ databases">
        <authorList>
            <person name="Zhang T."/>
        </authorList>
    </citation>
    <scope>NUCLEOTIDE SEQUENCE</scope>
    <source>
        <strain evidence="2">HKST-UBA11</strain>
    </source>
</reference>
<sequence>YIVFEKNNEVHIIDQHAADERIHFERIQKDMSEKKMITRQDLLLPITLEYSQDEIAIITEHIEDLLQFGLDIDIFGKKSIKINAIPHFAREIHYKDLLNEIISTYKEREELSIDKIQESIAASLACHGSIRAGKHLTDSEIQKLIKDLFDCDLPYSCPHGRPIIWTLQRKDFEKKFERIKPS</sequence>